<feature type="compositionally biased region" description="Basic and acidic residues" evidence="1">
    <location>
        <begin position="1"/>
        <end position="11"/>
    </location>
</feature>
<feature type="region of interest" description="Disordered" evidence="1">
    <location>
        <begin position="1"/>
        <end position="26"/>
    </location>
</feature>
<name>A0AAN5C1Q7_ASPOZ</name>
<sequence length="102" mass="11672">MARLKAFDSLHRSSQPNITQAPDTSWEPIGPGKAHLLQELEALYWNGVESELENIIRTLKVWQQPEYAGISIRDENDNNIHGFDTFLDQVCQEARAFAIRYG</sequence>
<organism evidence="2 3">
    <name type="scientific">Aspergillus oryzae</name>
    <name type="common">Yellow koji mold</name>
    <dbReference type="NCBI Taxonomy" id="5062"/>
    <lineage>
        <taxon>Eukaryota</taxon>
        <taxon>Fungi</taxon>
        <taxon>Dikarya</taxon>
        <taxon>Ascomycota</taxon>
        <taxon>Pezizomycotina</taxon>
        <taxon>Eurotiomycetes</taxon>
        <taxon>Eurotiomycetidae</taxon>
        <taxon>Eurotiales</taxon>
        <taxon>Aspergillaceae</taxon>
        <taxon>Aspergillus</taxon>
        <taxon>Aspergillus subgen. Circumdati</taxon>
    </lineage>
</organism>
<evidence type="ECO:0000256" key="1">
    <source>
        <dbReference type="SAM" id="MobiDB-lite"/>
    </source>
</evidence>
<evidence type="ECO:0000313" key="2">
    <source>
        <dbReference type="EMBL" id="GMG34186.1"/>
    </source>
</evidence>
<protein>
    <submittedName>
        <fullName evidence="2">Unnamed protein product</fullName>
    </submittedName>
</protein>
<dbReference type="EMBL" id="BSYA01000133">
    <property type="protein sequence ID" value="GMG34186.1"/>
    <property type="molecule type" value="Genomic_DNA"/>
</dbReference>
<dbReference type="AlphaFoldDB" id="A0AAN5C1Q7"/>
<evidence type="ECO:0000313" key="3">
    <source>
        <dbReference type="Proteomes" id="UP001165205"/>
    </source>
</evidence>
<reference evidence="2" key="1">
    <citation type="submission" date="2023-04" db="EMBL/GenBank/DDBJ databases">
        <title>Aspergillus oryzae NBRC 4228.</title>
        <authorList>
            <person name="Ichikawa N."/>
            <person name="Sato H."/>
            <person name="Tonouchi N."/>
        </authorList>
    </citation>
    <scope>NUCLEOTIDE SEQUENCE</scope>
    <source>
        <strain evidence="2">NBRC 4228</strain>
    </source>
</reference>
<gene>
    <name evidence="2" type="ORF">Aory04_000957800</name>
</gene>
<comment type="caution">
    <text evidence="2">The sequence shown here is derived from an EMBL/GenBank/DDBJ whole genome shotgun (WGS) entry which is preliminary data.</text>
</comment>
<feature type="compositionally biased region" description="Polar residues" evidence="1">
    <location>
        <begin position="12"/>
        <end position="23"/>
    </location>
</feature>
<dbReference type="Proteomes" id="UP001165205">
    <property type="component" value="Unassembled WGS sequence"/>
</dbReference>
<accession>A0AAN5C1Q7</accession>
<proteinExistence type="predicted"/>